<comment type="similarity">
    <text evidence="2">Belongs to the fgaFS/easG family.</text>
</comment>
<dbReference type="AlphaFoldDB" id="D8Q7A1"/>
<comment type="pathway">
    <text evidence="1">Alkaloid biosynthesis; ergot alkaloid biosynthesis.</text>
</comment>
<sequence>MTGTILLTGGNGKTSSRVAKQLNDAGVPFLMTSRNPPASPKFPTVRFDWLDESTYENPFKQASDISAVYLVSPPITDVLPPMSRFIELARKHGVKRFVLLGASPIPRGGPGMGKVHDYLASVGVEWAVLRPTWFQENFSEQQHRGTIRDEGKIYSATQDGKIPFVSCEDIAAMAVRTLTDEKSHDTEYFVLGPELLTYDEVAQILTDTLGKPITHVKVSKDEMQAKFIALGVPADYAPILAGMDVAISKGSEARLDDAVERVTGRKPKSFKTFAEEAKQAWL</sequence>
<keyword evidence="3" id="KW-0017">Alkaloid metabolism</keyword>
<dbReference type="Gene3D" id="3.40.50.720">
    <property type="entry name" value="NAD(P)-binding Rossmann-like Domain"/>
    <property type="match status" value="1"/>
</dbReference>
<keyword evidence="4" id="KW-0560">Oxidoreductase</keyword>
<dbReference type="OMA" id="LMCERFL"/>
<dbReference type="RefSeq" id="XP_003030899.1">
    <property type="nucleotide sequence ID" value="XM_003030853.1"/>
</dbReference>
<dbReference type="VEuPathDB" id="FungiDB:SCHCODRAFT_02545052"/>
<dbReference type="Gene3D" id="3.90.25.10">
    <property type="entry name" value="UDP-galactose 4-epimerase, domain 1"/>
    <property type="match status" value="1"/>
</dbReference>
<proteinExistence type="inferred from homology"/>
<evidence type="ECO:0000256" key="1">
    <source>
        <dbReference type="ARBA" id="ARBA00005107"/>
    </source>
</evidence>
<dbReference type="InterPro" id="IPR016040">
    <property type="entry name" value="NAD(P)-bd_dom"/>
</dbReference>
<reference evidence="6 7" key="1">
    <citation type="journal article" date="2010" name="Nat. Biotechnol.">
        <title>Genome sequence of the model mushroom Schizophyllum commune.</title>
        <authorList>
            <person name="Ohm R.A."/>
            <person name="de Jong J.F."/>
            <person name="Lugones L.G."/>
            <person name="Aerts A."/>
            <person name="Kothe E."/>
            <person name="Stajich J.E."/>
            <person name="de Vries R.P."/>
            <person name="Record E."/>
            <person name="Levasseur A."/>
            <person name="Baker S.E."/>
            <person name="Bartholomew K.A."/>
            <person name="Coutinho P.M."/>
            <person name="Erdmann S."/>
            <person name="Fowler T.J."/>
            <person name="Gathman A.C."/>
            <person name="Lombard V."/>
            <person name="Henrissat B."/>
            <person name="Knabe N."/>
            <person name="Kuees U."/>
            <person name="Lilly W.W."/>
            <person name="Lindquist E."/>
            <person name="Lucas S."/>
            <person name="Magnuson J.K."/>
            <person name="Piumi F."/>
            <person name="Raudaskoski M."/>
            <person name="Salamov A."/>
            <person name="Schmutz J."/>
            <person name="Schwarze F.W.M.R."/>
            <person name="vanKuyk P.A."/>
            <person name="Horton J.S."/>
            <person name="Grigoriev I.V."/>
            <person name="Woesten H.A.B."/>
        </authorList>
    </citation>
    <scope>NUCLEOTIDE SEQUENCE [LARGE SCALE GENOMIC DNA]</scope>
    <source>
        <strain evidence="7">H4-8 / FGSC 9210</strain>
    </source>
</reference>
<evidence type="ECO:0000256" key="4">
    <source>
        <dbReference type="ARBA" id="ARBA00023002"/>
    </source>
</evidence>
<protein>
    <recommendedName>
        <fullName evidence="5">NAD(P)-binding domain-containing protein</fullName>
    </recommendedName>
</protein>
<dbReference type="eggNOG" id="ENOG502RYYU">
    <property type="taxonomic scope" value="Eukaryota"/>
</dbReference>
<dbReference type="SUPFAM" id="SSF51735">
    <property type="entry name" value="NAD(P)-binding Rossmann-fold domains"/>
    <property type="match status" value="1"/>
</dbReference>
<dbReference type="HOGENOM" id="CLU_007383_10_6_1"/>
<dbReference type="Proteomes" id="UP000007431">
    <property type="component" value="Unassembled WGS sequence"/>
</dbReference>
<dbReference type="STRING" id="578458.D8Q7A1"/>
<dbReference type="OrthoDB" id="419598at2759"/>
<evidence type="ECO:0000313" key="7">
    <source>
        <dbReference type="Proteomes" id="UP000007431"/>
    </source>
</evidence>
<dbReference type="GO" id="GO:0035835">
    <property type="term" value="P:indole alkaloid biosynthetic process"/>
    <property type="evidence" value="ECO:0007669"/>
    <property type="project" value="UniProtKB-UniPathway"/>
</dbReference>
<dbReference type="PANTHER" id="PTHR43162:SF1">
    <property type="entry name" value="PRESTALK A DIFFERENTIATION PROTEIN A"/>
    <property type="match status" value="1"/>
</dbReference>
<dbReference type="GO" id="GO:0016491">
    <property type="term" value="F:oxidoreductase activity"/>
    <property type="evidence" value="ECO:0007669"/>
    <property type="project" value="UniProtKB-KW"/>
</dbReference>
<keyword evidence="7" id="KW-1185">Reference proteome</keyword>
<evidence type="ECO:0000256" key="2">
    <source>
        <dbReference type="ARBA" id="ARBA00005372"/>
    </source>
</evidence>
<evidence type="ECO:0000259" key="5">
    <source>
        <dbReference type="Pfam" id="PF13460"/>
    </source>
</evidence>
<dbReference type="EMBL" id="GL377307">
    <property type="protein sequence ID" value="EFI95996.1"/>
    <property type="molecule type" value="Genomic_DNA"/>
</dbReference>
<gene>
    <name evidence="6" type="ORF">SCHCODRAFT_57029</name>
</gene>
<evidence type="ECO:0000256" key="3">
    <source>
        <dbReference type="ARBA" id="ARBA00022589"/>
    </source>
</evidence>
<dbReference type="CDD" id="cd05269">
    <property type="entry name" value="TMR_SDR_a"/>
    <property type="match status" value="1"/>
</dbReference>
<organism evidence="7">
    <name type="scientific">Schizophyllum commune (strain H4-8 / FGSC 9210)</name>
    <name type="common">Split gill fungus</name>
    <dbReference type="NCBI Taxonomy" id="578458"/>
    <lineage>
        <taxon>Eukaryota</taxon>
        <taxon>Fungi</taxon>
        <taxon>Dikarya</taxon>
        <taxon>Basidiomycota</taxon>
        <taxon>Agaricomycotina</taxon>
        <taxon>Agaricomycetes</taxon>
        <taxon>Agaricomycetidae</taxon>
        <taxon>Agaricales</taxon>
        <taxon>Schizophyllaceae</taxon>
        <taxon>Schizophyllum</taxon>
    </lineage>
</organism>
<dbReference type="KEGG" id="scm:SCHCO_02545052"/>
<dbReference type="UniPathway" id="UPA00327"/>
<dbReference type="Pfam" id="PF13460">
    <property type="entry name" value="NAD_binding_10"/>
    <property type="match status" value="1"/>
</dbReference>
<accession>D8Q7A1</accession>
<feature type="domain" description="NAD(P)-binding" evidence="5">
    <location>
        <begin position="9"/>
        <end position="180"/>
    </location>
</feature>
<dbReference type="InterPro" id="IPR019901">
    <property type="entry name" value="Ergot_alkaloid_biosynthesis"/>
</dbReference>
<name>D8Q7A1_SCHCM</name>
<dbReference type="InParanoid" id="D8Q7A1"/>
<dbReference type="InterPro" id="IPR036291">
    <property type="entry name" value="NAD(P)-bd_dom_sf"/>
</dbReference>
<evidence type="ECO:0000313" key="6">
    <source>
        <dbReference type="EMBL" id="EFI95996.1"/>
    </source>
</evidence>
<dbReference type="InterPro" id="IPR051604">
    <property type="entry name" value="Ergot_Alk_Oxidoreductase"/>
</dbReference>
<dbReference type="GeneID" id="9587330"/>
<dbReference type="NCBIfam" id="TIGR03649">
    <property type="entry name" value="ergot_EASG"/>
    <property type="match status" value="1"/>
</dbReference>
<dbReference type="PANTHER" id="PTHR43162">
    <property type="match status" value="1"/>
</dbReference>